<dbReference type="GO" id="GO:0016787">
    <property type="term" value="F:hydrolase activity"/>
    <property type="evidence" value="ECO:0007669"/>
    <property type="project" value="UniProtKB-KW"/>
</dbReference>
<reference evidence="3" key="1">
    <citation type="journal article" date="2020" name="Stud. Mycol.">
        <title>101 Dothideomycetes genomes: a test case for predicting lifestyles and emergence of pathogens.</title>
        <authorList>
            <person name="Haridas S."/>
            <person name="Albert R."/>
            <person name="Binder M."/>
            <person name="Bloem J."/>
            <person name="Labutti K."/>
            <person name="Salamov A."/>
            <person name="Andreopoulos B."/>
            <person name="Baker S."/>
            <person name="Barry K."/>
            <person name="Bills G."/>
            <person name="Bluhm B."/>
            <person name="Cannon C."/>
            <person name="Castanera R."/>
            <person name="Culley D."/>
            <person name="Daum C."/>
            <person name="Ezra D."/>
            <person name="Gonzalez J."/>
            <person name="Henrissat B."/>
            <person name="Kuo A."/>
            <person name="Liang C."/>
            <person name="Lipzen A."/>
            <person name="Lutzoni F."/>
            <person name="Magnuson J."/>
            <person name="Mondo S."/>
            <person name="Nolan M."/>
            <person name="Ohm R."/>
            <person name="Pangilinan J."/>
            <person name="Park H.-J."/>
            <person name="Ramirez L."/>
            <person name="Alfaro M."/>
            <person name="Sun H."/>
            <person name="Tritt A."/>
            <person name="Yoshinaga Y."/>
            <person name="Zwiers L.-H."/>
            <person name="Turgeon B."/>
            <person name="Goodwin S."/>
            <person name="Spatafora J."/>
            <person name="Crous P."/>
            <person name="Grigoriev I."/>
        </authorList>
    </citation>
    <scope>NUCLEOTIDE SEQUENCE</scope>
    <source>
        <strain evidence="3">CBS 121739</strain>
    </source>
</reference>
<dbReference type="RefSeq" id="XP_033595591.1">
    <property type="nucleotide sequence ID" value="XM_033744904.1"/>
</dbReference>
<gene>
    <name evidence="3" type="ORF">EJ05DRAFT_480653</name>
</gene>
<protein>
    <submittedName>
        <fullName evidence="3">Alpha/beta-hydrolase</fullName>
    </submittedName>
</protein>
<dbReference type="InterPro" id="IPR013094">
    <property type="entry name" value="AB_hydrolase_3"/>
</dbReference>
<accession>A0A6A6VU51</accession>
<evidence type="ECO:0000259" key="2">
    <source>
        <dbReference type="Pfam" id="PF07859"/>
    </source>
</evidence>
<dbReference type="InterPro" id="IPR029058">
    <property type="entry name" value="AB_hydrolase_fold"/>
</dbReference>
<dbReference type="OrthoDB" id="408631at2759"/>
<name>A0A6A6VU51_9PEZI</name>
<evidence type="ECO:0000313" key="4">
    <source>
        <dbReference type="Proteomes" id="UP000799437"/>
    </source>
</evidence>
<dbReference type="SUPFAM" id="SSF53474">
    <property type="entry name" value="alpha/beta-Hydrolases"/>
    <property type="match status" value="1"/>
</dbReference>
<dbReference type="PANTHER" id="PTHR48081">
    <property type="entry name" value="AB HYDROLASE SUPERFAMILY PROTEIN C4A8.06C"/>
    <property type="match status" value="1"/>
</dbReference>
<evidence type="ECO:0000256" key="1">
    <source>
        <dbReference type="ARBA" id="ARBA00022801"/>
    </source>
</evidence>
<dbReference type="Pfam" id="PF07859">
    <property type="entry name" value="Abhydrolase_3"/>
    <property type="match status" value="1"/>
</dbReference>
<organism evidence="3 4">
    <name type="scientific">Pseudovirgaria hyperparasitica</name>
    <dbReference type="NCBI Taxonomy" id="470096"/>
    <lineage>
        <taxon>Eukaryota</taxon>
        <taxon>Fungi</taxon>
        <taxon>Dikarya</taxon>
        <taxon>Ascomycota</taxon>
        <taxon>Pezizomycotina</taxon>
        <taxon>Dothideomycetes</taxon>
        <taxon>Dothideomycetes incertae sedis</taxon>
        <taxon>Acrospermales</taxon>
        <taxon>Acrospermaceae</taxon>
        <taxon>Pseudovirgaria</taxon>
    </lineage>
</organism>
<dbReference type="Proteomes" id="UP000799437">
    <property type="component" value="Unassembled WGS sequence"/>
</dbReference>
<proteinExistence type="predicted"/>
<dbReference type="PANTHER" id="PTHR48081:SF8">
    <property type="entry name" value="ALPHA_BETA HYDROLASE FOLD-3 DOMAIN-CONTAINING PROTEIN-RELATED"/>
    <property type="match status" value="1"/>
</dbReference>
<dbReference type="InterPro" id="IPR050300">
    <property type="entry name" value="GDXG_lipolytic_enzyme"/>
</dbReference>
<sequence>MATSTHSQAVNINPDVFDPAAIPPAVTAFNDNLMAITKDIPNWWTVGAAKYRTMRDAGQTAFPPLTKLTSAASLDIPSRDSNRSIPCAVFHPEPTARTPIRGIFMHIHGGGWVLGHERSHDSVLQAIATTNAVVVVSVGYRCAPEHTFPAAPEDCFDAAEWLIEHAEADTRLGGGGARLCFVGGESAGAHLSALVAAHLLGHADARFSGFALRGLVLHFGCFDAGGTPSVGLFRKESPLVLDEEAVMRFRDAFLPGVRDAAGLRDPAVSPLYVDWGRYRGRLPPALFTCGTEDCLLDDTVFMSAKWQMCGGVADVVIIPGAFHGYVMVQAEGSQAEVGLAAVERFMDRYLQ</sequence>
<dbReference type="AlphaFoldDB" id="A0A6A6VU51"/>
<keyword evidence="4" id="KW-1185">Reference proteome</keyword>
<evidence type="ECO:0000313" key="3">
    <source>
        <dbReference type="EMBL" id="KAF2753140.1"/>
    </source>
</evidence>
<dbReference type="EMBL" id="ML996586">
    <property type="protein sequence ID" value="KAF2753140.1"/>
    <property type="molecule type" value="Genomic_DNA"/>
</dbReference>
<feature type="domain" description="Alpha/beta hydrolase fold-3" evidence="2">
    <location>
        <begin position="105"/>
        <end position="326"/>
    </location>
</feature>
<dbReference type="Gene3D" id="3.40.50.1820">
    <property type="entry name" value="alpha/beta hydrolase"/>
    <property type="match status" value="1"/>
</dbReference>
<keyword evidence="1 3" id="KW-0378">Hydrolase</keyword>
<dbReference type="GeneID" id="54485958"/>